<name>A0AAQ3SJ54_PASNO</name>
<dbReference type="EMBL" id="CP144746">
    <property type="protein sequence ID" value="WVZ55471.1"/>
    <property type="molecule type" value="Genomic_DNA"/>
</dbReference>
<reference evidence="2 3" key="1">
    <citation type="submission" date="2024-02" db="EMBL/GenBank/DDBJ databases">
        <title>High-quality chromosome-scale genome assembly of Pensacola bahiagrass (Paspalum notatum Flugge var. saurae).</title>
        <authorList>
            <person name="Vega J.M."/>
            <person name="Podio M."/>
            <person name="Orjuela J."/>
            <person name="Siena L.A."/>
            <person name="Pessino S.C."/>
            <person name="Combes M.C."/>
            <person name="Mariac C."/>
            <person name="Albertini E."/>
            <person name="Pupilli F."/>
            <person name="Ortiz J.P.A."/>
            <person name="Leblanc O."/>
        </authorList>
    </citation>
    <scope>NUCLEOTIDE SEQUENCE [LARGE SCALE GENOMIC DNA]</scope>
    <source>
        <strain evidence="2">R1</strain>
        <tissue evidence="2">Leaf</tissue>
    </source>
</reference>
<accession>A0AAQ3SJ54</accession>
<evidence type="ECO:0000256" key="1">
    <source>
        <dbReference type="SAM" id="MobiDB-lite"/>
    </source>
</evidence>
<dbReference type="Proteomes" id="UP001341281">
    <property type="component" value="Chromosome 02"/>
</dbReference>
<feature type="compositionally biased region" description="Gly residues" evidence="1">
    <location>
        <begin position="124"/>
        <end position="133"/>
    </location>
</feature>
<evidence type="ECO:0000313" key="3">
    <source>
        <dbReference type="Proteomes" id="UP001341281"/>
    </source>
</evidence>
<feature type="region of interest" description="Disordered" evidence="1">
    <location>
        <begin position="224"/>
        <end position="284"/>
    </location>
</feature>
<feature type="region of interest" description="Disordered" evidence="1">
    <location>
        <begin position="121"/>
        <end position="189"/>
    </location>
</feature>
<protein>
    <submittedName>
        <fullName evidence="2">Uncharacterized protein</fullName>
    </submittedName>
</protein>
<organism evidence="2 3">
    <name type="scientific">Paspalum notatum var. saurae</name>
    <dbReference type="NCBI Taxonomy" id="547442"/>
    <lineage>
        <taxon>Eukaryota</taxon>
        <taxon>Viridiplantae</taxon>
        <taxon>Streptophyta</taxon>
        <taxon>Embryophyta</taxon>
        <taxon>Tracheophyta</taxon>
        <taxon>Spermatophyta</taxon>
        <taxon>Magnoliopsida</taxon>
        <taxon>Liliopsida</taxon>
        <taxon>Poales</taxon>
        <taxon>Poaceae</taxon>
        <taxon>PACMAD clade</taxon>
        <taxon>Panicoideae</taxon>
        <taxon>Andropogonodae</taxon>
        <taxon>Paspaleae</taxon>
        <taxon>Paspalinae</taxon>
        <taxon>Paspalum</taxon>
    </lineage>
</organism>
<keyword evidence="3" id="KW-1185">Reference proteome</keyword>
<dbReference type="AlphaFoldDB" id="A0AAQ3SJ54"/>
<proteinExistence type="predicted"/>
<evidence type="ECO:0000313" key="2">
    <source>
        <dbReference type="EMBL" id="WVZ55471.1"/>
    </source>
</evidence>
<feature type="region of interest" description="Disordered" evidence="1">
    <location>
        <begin position="1"/>
        <end position="31"/>
    </location>
</feature>
<gene>
    <name evidence="2" type="ORF">U9M48_006128</name>
</gene>
<feature type="compositionally biased region" description="Basic and acidic residues" evidence="1">
    <location>
        <begin position="232"/>
        <end position="242"/>
    </location>
</feature>
<sequence>MLLPSAGRGYRPQIQRPLSPHPVGPHRLRLPPSHGPAVALLPVVRPLTPSSFCSAIHAHAHPAPRPQCPQPPPPEAPWWTPPPLSSRTTMPLLTSRRTPPHRYRPPVAHACAGVEEEALRRGGGRATGAGAAGCGLSRPVREPGWRRRPVGGGHRSREEVRPPRSRKPGGVRTAGAGKRPSRDGRGTHRGSVLVAAVAAAGEEAPRQPCGSRLRNWGRGGQAVVDWRSCPRGSREQEPETRRSGGGVAGAERIRRGSAGQGPARWGKPRGLGVLHGPNLSWAKT</sequence>